<dbReference type="SUPFAM" id="SSF56563">
    <property type="entry name" value="Major capsid protein gp5"/>
    <property type="match status" value="1"/>
</dbReference>
<evidence type="ECO:0000256" key="2">
    <source>
        <dbReference type="SAM" id="MobiDB-lite"/>
    </source>
</evidence>
<comment type="subcellular location">
    <subcellularLocation>
        <location evidence="1">Virion</location>
    </subcellularLocation>
</comment>
<dbReference type="Gene3D" id="3.30.2320.10">
    <property type="entry name" value="hypothetical protein PF0899 domain"/>
    <property type="match status" value="1"/>
</dbReference>
<evidence type="ECO:0000256" key="1">
    <source>
        <dbReference type="ARBA" id="ARBA00004328"/>
    </source>
</evidence>
<dbReference type="EMBL" id="LAKJ01000018">
    <property type="protein sequence ID" value="KKI63177.1"/>
    <property type="molecule type" value="Genomic_DNA"/>
</dbReference>
<name>A0A0M2NT36_STACC</name>
<protein>
    <submittedName>
        <fullName evidence="4">Phage capsid protein</fullName>
    </submittedName>
</protein>
<feature type="compositionally biased region" description="Basic and acidic residues" evidence="2">
    <location>
        <begin position="74"/>
        <end position="129"/>
    </location>
</feature>
<dbReference type="Proteomes" id="UP000034455">
    <property type="component" value="Unassembled WGS sequence"/>
</dbReference>
<evidence type="ECO:0000313" key="4">
    <source>
        <dbReference type="EMBL" id="KKI63177.1"/>
    </source>
</evidence>
<dbReference type="Pfam" id="PF05065">
    <property type="entry name" value="Phage_capsid"/>
    <property type="match status" value="1"/>
</dbReference>
<gene>
    <name evidence="4" type="ORF">UF66_1033</name>
</gene>
<evidence type="ECO:0000313" key="5">
    <source>
        <dbReference type="Proteomes" id="UP000034455"/>
    </source>
</evidence>
<dbReference type="PATRIC" id="fig|74704.6.peg.1063"/>
<feature type="domain" description="Phage capsid-like C-terminal" evidence="3">
    <location>
        <begin position="187"/>
        <end position="428"/>
    </location>
</feature>
<reference evidence="4 5" key="1">
    <citation type="submission" date="2015-03" db="EMBL/GenBank/DDBJ databases">
        <title>Genome Assembly of Staphylococcus cohnii subsp. cohnii strain G22B2.</title>
        <authorList>
            <person name="Nair G."/>
            <person name="Kaur G."/>
            <person name="Khatri I."/>
            <person name="Singh N.K."/>
            <person name="Sathyabama S."/>
            <person name="Maurya S.K."/>
            <person name="Subramanian S."/>
            <person name="Agrewala J.N."/>
            <person name="Mayilraj S."/>
        </authorList>
    </citation>
    <scope>NUCLEOTIDE SEQUENCE [LARGE SCALE GENOMIC DNA]</scope>
    <source>
        <strain evidence="4 5">G22B2</strain>
    </source>
</reference>
<sequence>MANLDERKKEIASLISKAQEAVEKGDLETSRNLKADIDAQKKEFEELEQLSQEIEASAPKLEETPPQSEGAEVEDNKGDDTGEGSESKPSDDKEEKPSDEEKPDDKPKPDGPSEPEEKPEAPAIEKVEEPTEEELEEEKNKKKKEGAKRSMAKLNQNPEESLEVQGFEQYMKSKGAKRDNVKSDDVGVTIPEDIKYIPEKEVKTVQDLSELVQKTSVSTASGKYPILKRANAKFNTVAELEKNPELARPEFETVNWEVETYRGSIPISQEALDDSVANLTAIVSENINEQKINTLNEKIGDVLKAFNPTSISDVDDLKAIINVKLDPGYDRQIICTQSFYQKLDTLKDGNGRYLLQDSIINTAGNTVLGMNVTVVRDDLLGENGDALAFIGDVKRGVLFADRTDVSVQWIENEIYGKYLMGAFRFDVKQADKNAGFFVTFEDAATEPSGDLGA</sequence>
<accession>A0A0M2NT36</accession>
<dbReference type="AlphaFoldDB" id="A0A0M2NT36"/>
<feature type="region of interest" description="Disordered" evidence="2">
    <location>
        <begin position="44"/>
        <end position="163"/>
    </location>
</feature>
<dbReference type="InterPro" id="IPR054612">
    <property type="entry name" value="Phage_capsid-like_C"/>
</dbReference>
<dbReference type="InterPro" id="IPR024455">
    <property type="entry name" value="Phage_capsid"/>
</dbReference>
<proteinExistence type="predicted"/>
<comment type="caution">
    <text evidence="4">The sequence shown here is derived from an EMBL/GenBank/DDBJ whole genome shotgun (WGS) entry which is preliminary data.</text>
</comment>
<dbReference type="Gene3D" id="3.30.2400.10">
    <property type="entry name" value="Major capsid protein gp5"/>
    <property type="match status" value="1"/>
</dbReference>
<dbReference type="NCBIfam" id="TIGR01554">
    <property type="entry name" value="major_cap_HK97"/>
    <property type="match status" value="1"/>
</dbReference>
<dbReference type="RefSeq" id="WP_046467795.1">
    <property type="nucleotide sequence ID" value="NZ_LAKJ01000018.1"/>
</dbReference>
<organism evidence="4 5">
    <name type="scientific">Staphylococcus cohnii subsp. cohnii</name>
    <dbReference type="NCBI Taxonomy" id="74704"/>
    <lineage>
        <taxon>Bacteria</taxon>
        <taxon>Bacillati</taxon>
        <taxon>Bacillota</taxon>
        <taxon>Bacilli</taxon>
        <taxon>Bacillales</taxon>
        <taxon>Staphylococcaceae</taxon>
        <taxon>Staphylococcus</taxon>
        <taxon>Staphylococcus cohnii species complex</taxon>
    </lineage>
</organism>
<evidence type="ECO:0000259" key="3">
    <source>
        <dbReference type="Pfam" id="PF05065"/>
    </source>
</evidence>